<dbReference type="EMBL" id="MNQV01000312">
    <property type="protein sequence ID" value="OKZ41336.1"/>
    <property type="molecule type" value="Genomic_DNA"/>
</dbReference>
<evidence type="ECO:0000313" key="2">
    <source>
        <dbReference type="Proteomes" id="UP000186631"/>
    </source>
</evidence>
<dbReference type="RefSeq" id="WP_032586053.1">
    <property type="nucleotide sequence ID" value="NZ_JAHOFK010000107.1"/>
</dbReference>
<sequence>MKKKNSLLFILLMYSLTMLAQKDITKFMGIPVDGFKKDMIQKLKAKGFEYDNEIDLLTGEFNGEKVNIFVATQSNKVWRIVVADAIERNEHDIKIRFNNLYDQFNDNPKYVPKLEDNDYISEDINLAYEMKVRNKRFEAGFMQMTNPKSPQNSPEKIQQELTQKISEICPTEEFIRKSEKEKEDITKEAAMNIVQEAAMRSVWFMISEKYGKFSLILFYDNEYNNAHGEDL</sequence>
<accession>A0A1Q6IKZ3</accession>
<comment type="caution">
    <text evidence="1">The sequence shown here is derived from an EMBL/GenBank/DDBJ whole genome shotgun (WGS) entry which is preliminary data.</text>
</comment>
<name>A0A1Q6IKZ3_PHOVU</name>
<organism evidence="1 2">
    <name type="scientific">Phocaeicola vulgatus</name>
    <name type="common">Bacteroides vulgatus</name>
    <dbReference type="NCBI Taxonomy" id="821"/>
    <lineage>
        <taxon>Bacteria</taxon>
        <taxon>Pseudomonadati</taxon>
        <taxon>Bacteroidota</taxon>
        <taxon>Bacteroidia</taxon>
        <taxon>Bacteroidales</taxon>
        <taxon>Bacteroidaceae</taxon>
        <taxon>Phocaeicola</taxon>
    </lineage>
</organism>
<protein>
    <submittedName>
        <fullName evidence="1">Uncharacterized protein</fullName>
    </submittedName>
</protein>
<gene>
    <name evidence="1" type="ORF">BHV80_20290</name>
</gene>
<dbReference type="AlphaFoldDB" id="A0A1Q6IKZ3"/>
<dbReference type="Proteomes" id="UP000186631">
    <property type="component" value="Unassembled WGS sequence"/>
</dbReference>
<reference evidence="1 2" key="1">
    <citation type="journal article" date="2016" name="Nat. Biotechnol.">
        <title>Measurement of bacterial replication rates in microbial communities.</title>
        <authorList>
            <person name="Brown C.T."/>
            <person name="Olm M.R."/>
            <person name="Thomas B.C."/>
            <person name="Banfield J.F."/>
        </authorList>
    </citation>
    <scope>NUCLEOTIDE SEQUENCE [LARGE SCALE GENOMIC DNA]</scope>
    <source>
        <strain evidence="1">42_262</strain>
    </source>
</reference>
<evidence type="ECO:0000313" key="1">
    <source>
        <dbReference type="EMBL" id="OKZ41336.1"/>
    </source>
</evidence>
<proteinExistence type="predicted"/>